<gene>
    <name evidence="2" type="ORF">ElyMa_001580300</name>
</gene>
<feature type="transmembrane region" description="Helical" evidence="1">
    <location>
        <begin position="194"/>
        <end position="214"/>
    </location>
</feature>
<dbReference type="EMBL" id="BMAT01003130">
    <property type="protein sequence ID" value="GFS20822.1"/>
    <property type="molecule type" value="Genomic_DNA"/>
</dbReference>
<keyword evidence="1" id="KW-0472">Membrane</keyword>
<keyword evidence="3" id="KW-1185">Reference proteome</keyword>
<protein>
    <recommendedName>
        <fullName evidence="4">Secreted protein</fullName>
    </recommendedName>
</protein>
<comment type="caution">
    <text evidence="2">The sequence shown here is derived from an EMBL/GenBank/DDBJ whole genome shotgun (WGS) entry which is preliminary data.</text>
</comment>
<organism evidence="2 3">
    <name type="scientific">Elysia marginata</name>
    <dbReference type="NCBI Taxonomy" id="1093978"/>
    <lineage>
        <taxon>Eukaryota</taxon>
        <taxon>Metazoa</taxon>
        <taxon>Spiralia</taxon>
        <taxon>Lophotrochozoa</taxon>
        <taxon>Mollusca</taxon>
        <taxon>Gastropoda</taxon>
        <taxon>Heterobranchia</taxon>
        <taxon>Euthyneura</taxon>
        <taxon>Panpulmonata</taxon>
        <taxon>Sacoglossa</taxon>
        <taxon>Placobranchoidea</taxon>
        <taxon>Plakobranchidae</taxon>
        <taxon>Elysia</taxon>
    </lineage>
</organism>
<evidence type="ECO:0008006" key="4">
    <source>
        <dbReference type="Google" id="ProtNLM"/>
    </source>
</evidence>
<evidence type="ECO:0000256" key="1">
    <source>
        <dbReference type="SAM" id="Phobius"/>
    </source>
</evidence>
<evidence type="ECO:0000313" key="3">
    <source>
        <dbReference type="Proteomes" id="UP000762676"/>
    </source>
</evidence>
<proteinExistence type="predicted"/>
<accession>A0AAV4JDF1</accession>
<reference evidence="2 3" key="1">
    <citation type="journal article" date="2021" name="Elife">
        <title>Chloroplast acquisition without the gene transfer in kleptoplastic sea slugs, Plakobranchus ocellatus.</title>
        <authorList>
            <person name="Maeda T."/>
            <person name="Takahashi S."/>
            <person name="Yoshida T."/>
            <person name="Shimamura S."/>
            <person name="Takaki Y."/>
            <person name="Nagai Y."/>
            <person name="Toyoda A."/>
            <person name="Suzuki Y."/>
            <person name="Arimoto A."/>
            <person name="Ishii H."/>
            <person name="Satoh N."/>
            <person name="Nishiyama T."/>
            <person name="Hasebe M."/>
            <person name="Maruyama T."/>
            <person name="Minagawa J."/>
            <person name="Obokata J."/>
            <person name="Shigenobu S."/>
        </authorList>
    </citation>
    <scope>NUCLEOTIDE SEQUENCE [LARGE SCALE GENOMIC DNA]</scope>
</reference>
<evidence type="ECO:0000313" key="2">
    <source>
        <dbReference type="EMBL" id="GFS20822.1"/>
    </source>
</evidence>
<keyword evidence="1" id="KW-1133">Transmembrane helix</keyword>
<keyword evidence="1" id="KW-0812">Transmembrane</keyword>
<dbReference type="Proteomes" id="UP000762676">
    <property type="component" value="Unassembled WGS sequence"/>
</dbReference>
<name>A0AAV4JDF1_9GAST</name>
<sequence>MVVDLVVPRLSYALLAGDIASVSGTGNADPNNPKIKCSLDLTDCEESFQTQIKDAGTDIKAQCLSGATFENCLSRIETNSDCSSSKATVETLKGIYKQQIDQAMCSSQKAENCAIGVKTCSNTYHTQFNAQTKDDGRCKVANTYIKCLNGVSCSKSFEQQLTTAVLMVQMDLQNNTATCDLVKFNAGGGASSSFTVSTATFVMSLFMVLYARLLQ</sequence>
<dbReference type="AlphaFoldDB" id="A0AAV4JDF1"/>